<reference evidence="2 3" key="1">
    <citation type="submission" date="2019-03" db="EMBL/GenBank/DDBJ databases">
        <title>First draft genome of Liparis tanakae, snailfish: a comprehensive survey of snailfish specific genes.</title>
        <authorList>
            <person name="Kim W."/>
            <person name="Song I."/>
            <person name="Jeong J.-H."/>
            <person name="Kim D."/>
            <person name="Kim S."/>
            <person name="Ryu S."/>
            <person name="Song J.Y."/>
            <person name="Lee S.K."/>
        </authorList>
    </citation>
    <scope>NUCLEOTIDE SEQUENCE [LARGE SCALE GENOMIC DNA]</scope>
    <source>
        <tissue evidence="2">Muscle</tissue>
    </source>
</reference>
<protein>
    <submittedName>
        <fullName evidence="2">Uncharacterized protein</fullName>
    </submittedName>
</protein>
<accession>A0A4Z2HBH7</accession>
<dbReference type="EMBL" id="SRLO01000285">
    <property type="protein sequence ID" value="TNN62880.1"/>
    <property type="molecule type" value="Genomic_DNA"/>
</dbReference>
<dbReference type="Proteomes" id="UP000314294">
    <property type="component" value="Unassembled WGS sequence"/>
</dbReference>
<gene>
    <name evidence="2" type="ORF">EYF80_026955</name>
</gene>
<sequence>MLLLWGQEETTFRDEERTTSLEDGNSTFIQELMRRITQDYSFTYQSFKEAQQERPQQQPHQRLPEEQTSAPKAAFFSFPVTPRMLS</sequence>
<evidence type="ECO:0000313" key="3">
    <source>
        <dbReference type="Proteomes" id="UP000314294"/>
    </source>
</evidence>
<name>A0A4Z2HBH7_9TELE</name>
<comment type="caution">
    <text evidence="2">The sequence shown here is derived from an EMBL/GenBank/DDBJ whole genome shotgun (WGS) entry which is preliminary data.</text>
</comment>
<evidence type="ECO:0000313" key="2">
    <source>
        <dbReference type="EMBL" id="TNN62880.1"/>
    </source>
</evidence>
<feature type="region of interest" description="Disordered" evidence="1">
    <location>
        <begin position="49"/>
        <end position="86"/>
    </location>
</feature>
<organism evidence="2 3">
    <name type="scientific">Liparis tanakae</name>
    <name type="common">Tanaka's snailfish</name>
    <dbReference type="NCBI Taxonomy" id="230148"/>
    <lineage>
        <taxon>Eukaryota</taxon>
        <taxon>Metazoa</taxon>
        <taxon>Chordata</taxon>
        <taxon>Craniata</taxon>
        <taxon>Vertebrata</taxon>
        <taxon>Euteleostomi</taxon>
        <taxon>Actinopterygii</taxon>
        <taxon>Neopterygii</taxon>
        <taxon>Teleostei</taxon>
        <taxon>Neoteleostei</taxon>
        <taxon>Acanthomorphata</taxon>
        <taxon>Eupercaria</taxon>
        <taxon>Perciformes</taxon>
        <taxon>Cottioidei</taxon>
        <taxon>Cottales</taxon>
        <taxon>Liparidae</taxon>
        <taxon>Liparis</taxon>
    </lineage>
</organism>
<keyword evidence="3" id="KW-1185">Reference proteome</keyword>
<evidence type="ECO:0000256" key="1">
    <source>
        <dbReference type="SAM" id="MobiDB-lite"/>
    </source>
</evidence>
<dbReference type="AlphaFoldDB" id="A0A4Z2HBH7"/>
<proteinExistence type="predicted"/>